<dbReference type="Proteomes" id="UP001162992">
    <property type="component" value="Chromosome 16"/>
</dbReference>
<gene>
    <name evidence="1" type="ORF">O6H91_16G039700</name>
</gene>
<evidence type="ECO:0000313" key="1">
    <source>
        <dbReference type="EMBL" id="KAJ7527168.1"/>
    </source>
</evidence>
<dbReference type="EMBL" id="CM055107">
    <property type="protein sequence ID" value="KAJ7527168.1"/>
    <property type="molecule type" value="Genomic_DNA"/>
</dbReference>
<organism evidence="1 2">
    <name type="scientific">Diphasiastrum complanatum</name>
    <name type="common">Issler's clubmoss</name>
    <name type="synonym">Lycopodium complanatum</name>
    <dbReference type="NCBI Taxonomy" id="34168"/>
    <lineage>
        <taxon>Eukaryota</taxon>
        <taxon>Viridiplantae</taxon>
        <taxon>Streptophyta</taxon>
        <taxon>Embryophyta</taxon>
        <taxon>Tracheophyta</taxon>
        <taxon>Lycopodiopsida</taxon>
        <taxon>Lycopodiales</taxon>
        <taxon>Lycopodiaceae</taxon>
        <taxon>Lycopodioideae</taxon>
        <taxon>Diphasiastrum</taxon>
    </lineage>
</organism>
<comment type="caution">
    <text evidence="1">The sequence shown here is derived from an EMBL/GenBank/DDBJ whole genome shotgun (WGS) entry which is preliminary data.</text>
</comment>
<accession>A0ACC2BBP5</accession>
<keyword evidence="2" id="KW-1185">Reference proteome</keyword>
<name>A0ACC2BBP5_DIPCM</name>
<proteinExistence type="predicted"/>
<protein>
    <submittedName>
        <fullName evidence="1">Uncharacterized protein</fullName>
    </submittedName>
</protein>
<evidence type="ECO:0000313" key="2">
    <source>
        <dbReference type="Proteomes" id="UP001162992"/>
    </source>
</evidence>
<sequence length="1603" mass="179111">MFKVILEFTLLPSRKEHALRSKSQGLVQYFLLLHFNILKLHYCSSADMTYDSWWWGNHADEACHEDSSLWPSLICTISHFYGQDVSSVVIHLIFLVACGASLLWQRINFHILPSRFAKGYRPVFHSPIHQIFELGSYFRATLCCCIYLLLLNSGITLQRLLLAWQSEWSKVPTVLTGFACVQLVTWVGVTLLVFDARRRTAHKFALLLRVWWVSYFCLCAYKVGFLIYQASKNTGALPFAAWANIASSPVSVFLCIVALRGNTGIQFVVHELQEPLLTSDQDLPGSDKVTPYWKASPWSLATLSWLNPLLAVGVRKPLEHRDIPRLAPQDRAKTSYLTLKTNWERLKAEDPSNPPSLFTAIVRSFWREALYSAIFAAMNVFASYVGPYSVNDFVEYLGGRQTFPHEGYVLAAVFFAAKLIENLTLRQWYLGIDIIGLHVRSALTAFVYDKGLRLSNECRQSHTSGEIINYMAVDVQRIGDFSWYLHDSWVLPLQIILALIILYRSVGVACFATLIATVLSIAGNTPLAKMQEDYQDKLMTAKDDRMKATSECLRSMRILKLQAWENRYLAKLENLREIEFTWLRKALFAQAAVTFIFWGAPMLVSAVTFGTCIILGIPLTAGRVLSALATFRVLQEPLRNFPDLVSNMAQTKVSLDRLWTFLQEPELQHDAVIHVTRQNMENHSSDMAIVIEGGKFTWDQSVPTPTLTEINLQVKSGMRVAVCGVVGAGKSSLLSCILGEIPKLAGKVTVAGTTAYVAQSSWIQSGKIQDNILFGSPMDKRKYEHVLNVCALEKDMHMFSHGDQTEIGERGINLSGGQKQRIQLARALYQDADIYLLDDPFSAVDAHTGTELFKKCVLGALSSKTLVFVTHQVEFLPAADLILVLRNGEIIQAGKYEELLQAGTDFSALVDAHNEAIEAMDITDYLLEDADKSIDAALEQGDCPKSYEEDYAMSCEITKVKIKKLEKRASSKKGATVSRLCSKKDKSTAVEKKKNQLMQEEEREKGSVSMDVYWSYLTAAHKGALIPVILMSQTIFQLLQISSNWWMAWASPTTEGGEARATNFVLIAVYIGLAFGSALFVFLRALLVSIFGLVTAQKLFLDMMRCIFRAPMLFFDSTPAGRILNRASTDQSVVDLDIPFRLGGFASSTIQLLGIIGVMSRVTWQILFLFVAMAAISIWMQQYYMASARELSRLVGIQKAPIIHHYGESIAGATTIRGFGQERRFIKTNLQLFDLYSRPFFNNFAAIEWLCLRMEMMSTCVFASCMALLVSFPIGTFDPSMAGLAVTYGLNLNQRQSRWVLSLCKMENKIISVERIKQYTIIPSEAAFVIEGSRPSNDWPLHGAIDMQDLQVRYSPRTPVVLHGVTCTFPAGKKIGVVGRTGSGKSTLIQALFRMVEPIKGRILIDGLDISTIGLHDLRSKLGIIPQDPTLFEGTVRANLDPLEDHSDLEIWEAVDKCQLGDVLRAKEDKLDSLVSENGENWSVGQRQLFCLGRALLKRARILILDEATASVDTATDGVIQRTIRAEFVDCTVITVAHRIPTVVDSDLVLVLSDGKVAEYDAPLKLLEEKSSLFLKLVSEYSMRSSSVSDLASNGHTTLNGTI</sequence>
<reference evidence="2" key="1">
    <citation type="journal article" date="2024" name="Proc. Natl. Acad. Sci. U.S.A.">
        <title>Extraordinary preservation of gene collinearity over three hundred million years revealed in homosporous lycophytes.</title>
        <authorList>
            <person name="Li C."/>
            <person name="Wickell D."/>
            <person name="Kuo L.Y."/>
            <person name="Chen X."/>
            <person name="Nie B."/>
            <person name="Liao X."/>
            <person name="Peng D."/>
            <person name="Ji J."/>
            <person name="Jenkins J."/>
            <person name="Williams M."/>
            <person name="Shu S."/>
            <person name="Plott C."/>
            <person name="Barry K."/>
            <person name="Rajasekar S."/>
            <person name="Grimwood J."/>
            <person name="Han X."/>
            <person name="Sun S."/>
            <person name="Hou Z."/>
            <person name="He W."/>
            <person name="Dai G."/>
            <person name="Sun C."/>
            <person name="Schmutz J."/>
            <person name="Leebens-Mack J.H."/>
            <person name="Li F.W."/>
            <person name="Wang L."/>
        </authorList>
    </citation>
    <scope>NUCLEOTIDE SEQUENCE [LARGE SCALE GENOMIC DNA]</scope>
    <source>
        <strain evidence="2">cv. PW_Plant_1</strain>
    </source>
</reference>